<dbReference type="GO" id="GO:0044569">
    <property type="term" value="C:[Ni-Fe] hydrogenase complex"/>
    <property type="evidence" value="ECO:0007669"/>
    <property type="project" value="TreeGrafter"/>
</dbReference>
<name>A0A2D2CWG9_METT3</name>
<dbReference type="KEGG" id="mtw:CQW49_03495"/>
<keyword evidence="14" id="KW-0472">Membrane</keyword>
<evidence type="ECO:0000313" key="21">
    <source>
        <dbReference type="EMBL" id="ATQ67053.1"/>
    </source>
</evidence>
<keyword evidence="15 17" id="KW-0003">3Fe-4S</keyword>
<sequence>MTTGNDFTLLWLQAGSCGGCTMSVLERGGAGWLEELRRFGVRLLWHPSLSEETGEEARAILGRVERGEERLDALLIEGSVLRGPEGTGRFDMLAGTGRSMFDWVRALAPRADYCVAVGSCAAFGGVPAGAPDPTDACGLQFSATEIGGALGADFRSRSGLPVVNISGCAPHPGWIMETVAALALRCFTAADIDAFGRPRLFADHLAHHGCSRNEFYEFKASAEDVFERGCLMEHLGCKATQAVGDCNQRAWNGGGSCTQAGSTCIACTSPGFEATRGFHHTPKIGGIPVGLPLDMPKAWFVALAALSKSATPARVRENARSDRVARGPAPGAEKRAGAEKKK</sequence>
<keyword evidence="10" id="KW-0732">Signal</keyword>
<reference evidence="22" key="1">
    <citation type="submission" date="2017-10" db="EMBL/GenBank/DDBJ databases">
        <title>Completed PacBio SMRT sequence of Methylosinus trichosporium OB3b reveals presence of a third large plasmid.</title>
        <authorList>
            <person name="Charles T.C."/>
            <person name="Lynch M.D.J."/>
            <person name="Heil J.R."/>
            <person name="Cheng J."/>
        </authorList>
    </citation>
    <scope>NUCLEOTIDE SEQUENCE [LARGE SCALE GENOMIC DNA]</scope>
    <source>
        <strain evidence="22">OB3b</strain>
    </source>
</reference>
<evidence type="ECO:0000256" key="12">
    <source>
        <dbReference type="ARBA" id="ARBA00023004"/>
    </source>
</evidence>
<evidence type="ECO:0000256" key="7">
    <source>
        <dbReference type="ARBA" id="ARBA00022475"/>
    </source>
</evidence>
<feature type="binding site" evidence="17">
    <location>
        <position position="267"/>
    </location>
    <ligand>
        <name>[3Fe-4S] cluster</name>
        <dbReference type="ChEBI" id="CHEBI:21137"/>
    </ligand>
</feature>
<feature type="binding site" evidence="17">
    <location>
        <position position="20"/>
    </location>
    <ligand>
        <name>[4Fe-4S] cluster</name>
        <dbReference type="ChEBI" id="CHEBI:49883"/>
        <label>1</label>
    </ligand>
</feature>
<evidence type="ECO:0000256" key="3">
    <source>
        <dbReference type="ARBA" id="ARBA00004196"/>
    </source>
</evidence>
<dbReference type="Pfam" id="PF14720">
    <property type="entry name" value="NiFe_hyd_SSU_C"/>
    <property type="match status" value="1"/>
</dbReference>
<keyword evidence="7" id="KW-1003">Cell membrane</keyword>
<evidence type="ECO:0000256" key="16">
    <source>
        <dbReference type="ARBA" id="ARBA00048757"/>
    </source>
</evidence>
<feature type="binding site" evidence="17">
    <location>
        <position position="207"/>
    </location>
    <ligand>
        <name>[4Fe-4S] cluster</name>
        <dbReference type="ChEBI" id="CHEBI:49883"/>
        <label>2</label>
    </ligand>
</feature>
<feature type="binding site" evidence="17">
    <location>
        <position position="210"/>
    </location>
    <ligand>
        <name>[4Fe-4S] cluster</name>
        <dbReference type="ChEBI" id="CHEBI:49883"/>
        <label>2</label>
    </ligand>
</feature>
<feature type="binding site" evidence="17">
    <location>
        <position position="120"/>
    </location>
    <ligand>
        <name>[4Fe-4S] cluster</name>
        <dbReference type="ChEBI" id="CHEBI:49883"/>
        <label>1</label>
    </ligand>
</feature>
<feature type="binding site" evidence="17">
    <location>
        <position position="246"/>
    </location>
    <ligand>
        <name>[3Fe-4S] cluster</name>
        <dbReference type="ChEBI" id="CHEBI:21137"/>
    </ligand>
</feature>
<dbReference type="InterPro" id="IPR001821">
    <property type="entry name" value="NiFe_hydrogenase_ssu"/>
</dbReference>
<dbReference type="GO" id="GO:0046872">
    <property type="term" value="F:metal ion binding"/>
    <property type="evidence" value="ECO:0007669"/>
    <property type="project" value="UniProtKB-KW"/>
</dbReference>
<feature type="domain" description="Cytochrome-c3 hydrogenase C-terminal" evidence="20">
    <location>
        <begin position="204"/>
        <end position="275"/>
    </location>
</feature>
<dbReference type="PRINTS" id="PR00614">
    <property type="entry name" value="NIHGNASESMLL"/>
</dbReference>
<dbReference type="GO" id="GO:0030313">
    <property type="term" value="C:cell envelope"/>
    <property type="evidence" value="ECO:0007669"/>
    <property type="project" value="UniProtKB-SubCell"/>
</dbReference>
<evidence type="ECO:0000256" key="13">
    <source>
        <dbReference type="ARBA" id="ARBA00023014"/>
    </source>
</evidence>
<comment type="subcellular location">
    <subcellularLocation>
        <location evidence="3">Cell envelope</location>
    </subcellularLocation>
</comment>
<accession>A0A2D2CWG9</accession>
<keyword evidence="8 17" id="KW-0004">4Fe-4S</keyword>
<evidence type="ECO:0000256" key="18">
    <source>
        <dbReference type="SAM" id="MobiDB-lite"/>
    </source>
</evidence>
<protein>
    <recommendedName>
        <fullName evidence="6">hydrogenase (acceptor)</fullName>
        <ecNumber evidence="6">1.12.99.6</ecNumber>
    </recommendedName>
</protein>
<evidence type="ECO:0000256" key="15">
    <source>
        <dbReference type="ARBA" id="ARBA00023291"/>
    </source>
</evidence>
<feature type="domain" description="NADH:ubiquinone oxidoreductase-like 20kDa subunit" evidence="19">
    <location>
        <begin position="17"/>
        <end position="182"/>
    </location>
</feature>
<comment type="cofactor">
    <cofactor evidence="2">
        <name>[4Fe-4S] cluster</name>
        <dbReference type="ChEBI" id="CHEBI:49883"/>
    </cofactor>
</comment>
<dbReference type="GO" id="GO:0009375">
    <property type="term" value="C:ferredoxin hydrogenase complex"/>
    <property type="evidence" value="ECO:0007669"/>
    <property type="project" value="InterPro"/>
</dbReference>
<keyword evidence="11" id="KW-0560">Oxidoreductase</keyword>
<dbReference type="AlphaFoldDB" id="A0A2D2CWG9"/>
<evidence type="ECO:0000256" key="4">
    <source>
        <dbReference type="ARBA" id="ARBA00006605"/>
    </source>
</evidence>
<dbReference type="PANTHER" id="PTHR30013">
    <property type="entry name" value="NIFE / NIFESE HYDROGENASE SMALL SUBUNIT FAMILY MEMBER"/>
    <property type="match status" value="1"/>
</dbReference>
<dbReference type="STRING" id="595536.GCA_000178815_04461"/>
<feature type="compositionally biased region" description="Basic and acidic residues" evidence="18">
    <location>
        <begin position="314"/>
        <end position="325"/>
    </location>
</feature>
<dbReference type="EMBL" id="CP023737">
    <property type="protein sequence ID" value="ATQ67053.1"/>
    <property type="molecule type" value="Genomic_DNA"/>
</dbReference>
<comment type="subunit">
    <text evidence="5">Heterodimer of a large and a small subunit.</text>
</comment>
<dbReference type="Proteomes" id="UP000230709">
    <property type="component" value="Chromosome"/>
</dbReference>
<evidence type="ECO:0000313" key="22">
    <source>
        <dbReference type="Proteomes" id="UP000230709"/>
    </source>
</evidence>
<dbReference type="PIRSF" id="PIRSF000310">
    <property type="entry name" value="NiFe_hyd_ssu"/>
    <property type="match status" value="1"/>
</dbReference>
<dbReference type="GO" id="GO:0009061">
    <property type="term" value="P:anaerobic respiration"/>
    <property type="evidence" value="ECO:0007669"/>
    <property type="project" value="TreeGrafter"/>
</dbReference>
<gene>
    <name evidence="21" type="ORF">CQW49_03495</name>
</gene>
<evidence type="ECO:0000259" key="19">
    <source>
        <dbReference type="Pfam" id="PF01058"/>
    </source>
</evidence>
<feature type="binding site" evidence="17">
    <location>
        <position position="17"/>
    </location>
    <ligand>
        <name>[4Fe-4S] cluster</name>
        <dbReference type="ChEBI" id="CHEBI:49883"/>
        <label>1</label>
    </ligand>
</feature>
<keyword evidence="22" id="KW-1185">Reference proteome</keyword>
<comment type="similarity">
    <text evidence="4">Belongs to the [NiFe]/[NiFeSe] hydrogenase small subunit family.</text>
</comment>
<feature type="compositionally biased region" description="Basic and acidic residues" evidence="18">
    <location>
        <begin position="332"/>
        <end position="342"/>
    </location>
</feature>
<evidence type="ECO:0000256" key="17">
    <source>
        <dbReference type="PIRSR" id="PIRSR000310-1"/>
    </source>
</evidence>
<proteinExistence type="inferred from homology"/>
<comment type="catalytic activity">
    <reaction evidence="16">
        <text>H2 + A = AH2</text>
        <dbReference type="Rhea" id="RHEA:12116"/>
        <dbReference type="ChEBI" id="CHEBI:13193"/>
        <dbReference type="ChEBI" id="CHEBI:17499"/>
        <dbReference type="ChEBI" id="CHEBI:18276"/>
        <dbReference type="EC" id="1.12.99.6"/>
    </reaction>
</comment>
<feature type="region of interest" description="Disordered" evidence="18">
    <location>
        <begin position="309"/>
        <end position="342"/>
    </location>
</feature>
<dbReference type="GO" id="GO:0051539">
    <property type="term" value="F:4 iron, 4 sulfur cluster binding"/>
    <property type="evidence" value="ECO:0007669"/>
    <property type="project" value="UniProtKB-KW"/>
</dbReference>
<evidence type="ECO:0000256" key="9">
    <source>
        <dbReference type="ARBA" id="ARBA00022723"/>
    </source>
</evidence>
<dbReference type="Gene3D" id="3.40.50.700">
    <property type="entry name" value="NADH:ubiquinone oxidoreductase-like, 20kDa subunit"/>
    <property type="match status" value="1"/>
</dbReference>
<evidence type="ECO:0000256" key="11">
    <source>
        <dbReference type="ARBA" id="ARBA00023002"/>
    </source>
</evidence>
<dbReference type="GO" id="GO:0033748">
    <property type="term" value="F:hydrogenase (acceptor) activity"/>
    <property type="evidence" value="ECO:0007669"/>
    <property type="project" value="UniProtKB-EC"/>
</dbReference>
<dbReference type="SUPFAM" id="SSF56770">
    <property type="entry name" value="HydA/Nqo6-like"/>
    <property type="match status" value="1"/>
</dbReference>
<evidence type="ECO:0000256" key="8">
    <source>
        <dbReference type="ARBA" id="ARBA00022485"/>
    </source>
</evidence>
<dbReference type="RefSeq" id="WP_003612206.1">
    <property type="nucleotide sequence ID" value="NZ_ADVE02000001.1"/>
</dbReference>
<dbReference type="PANTHER" id="PTHR30013:SF5">
    <property type="entry name" value="HYDROGENASE SMALL SUBUNIT"/>
    <property type="match status" value="1"/>
</dbReference>
<dbReference type="InterPro" id="IPR037024">
    <property type="entry name" value="NiFe_Hase_small_N_sf"/>
</dbReference>
<dbReference type="GO" id="GO:0008901">
    <property type="term" value="F:ferredoxin hydrogenase activity"/>
    <property type="evidence" value="ECO:0007669"/>
    <property type="project" value="InterPro"/>
</dbReference>
<keyword evidence="12 17" id="KW-0408">Iron</keyword>
<evidence type="ECO:0000256" key="6">
    <source>
        <dbReference type="ARBA" id="ARBA00012082"/>
    </source>
</evidence>
<evidence type="ECO:0000256" key="1">
    <source>
        <dbReference type="ARBA" id="ARBA00001927"/>
    </source>
</evidence>
<evidence type="ECO:0000259" key="20">
    <source>
        <dbReference type="Pfam" id="PF14720"/>
    </source>
</evidence>
<keyword evidence="13 17" id="KW-0411">Iron-sulfur</keyword>
<feature type="binding site" evidence="17">
    <location>
        <position position="230"/>
    </location>
    <ligand>
        <name>[4Fe-4S] cluster</name>
        <dbReference type="ChEBI" id="CHEBI:49883"/>
        <label>2</label>
    </ligand>
</feature>
<keyword evidence="9 17" id="KW-0479">Metal-binding</keyword>
<dbReference type="GO" id="GO:0016020">
    <property type="term" value="C:membrane"/>
    <property type="evidence" value="ECO:0007669"/>
    <property type="project" value="TreeGrafter"/>
</dbReference>
<dbReference type="InterPro" id="IPR027394">
    <property type="entry name" value="Cytochrome-c3_hydrogenase_C"/>
</dbReference>
<dbReference type="EC" id="1.12.99.6" evidence="6"/>
<feature type="binding site" evidence="17">
    <location>
        <position position="264"/>
    </location>
    <ligand>
        <name>[3Fe-4S] cluster</name>
        <dbReference type="ChEBI" id="CHEBI:21137"/>
    </ligand>
</feature>
<dbReference type="Gene3D" id="4.10.480.10">
    <property type="entry name" value="Cytochrome-c3 hydrogenase, C-terminal domain"/>
    <property type="match status" value="1"/>
</dbReference>
<dbReference type="GO" id="GO:0051538">
    <property type="term" value="F:3 iron, 4 sulfur cluster binding"/>
    <property type="evidence" value="ECO:0007669"/>
    <property type="project" value="UniProtKB-KW"/>
</dbReference>
<dbReference type="GO" id="GO:0009055">
    <property type="term" value="F:electron transfer activity"/>
    <property type="evidence" value="ECO:0007669"/>
    <property type="project" value="TreeGrafter"/>
</dbReference>
<dbReference type="InterPro" id="IPR006137">
    <property type="entry name" value="NADH_UbQ_OxRdtase-like_20kDa"/>
</dbReference>
<feature type="binding site" evidence="17">
    <location>
        <position position="237"/>
    </location>
    <ligand>
        <name>[4Fe-4S] cluster</name>
        <dbReference type="ChEBI" id="CHEBI:49883"/>
        <label>2</label>
    </ligand>
</feature>
<evidence type="ECO:0000256" key="5">
    <source>
        <dbReference type="ARBA" id="ARBA00011771"/>
    </source>
</evidence>
<comment type="cofactor">
    <cofactor evidence="1">
        <name>[3Fe-4S] cluster</name>
        <dbReference type="ChEBI" id="CHEBI:21137"/>
    </cofactor>
</comment>
<dbReference type="InterPro" id="IPR037148">
    <property type="entry name" value="NiFe-Hase_small_C_sf"/>
</dbReference>
<organism evidence="21 22">
    <name type="scientific">Methylosinus trichosporium (strain ATCC 35070 / NCIMB 11131 / UNIQEM 75 / OB3b)</name>
    <dbReference type="NCBI Taxonomy" id="595536"/>
    <lineage>
        <taxon>Bacteria</taxon>
        <taxon>Pseudomonadati</taxon>
        <taxon>Pseudomonadota</taxon>
        <taxon>Alphaproteobacteria</taxon>
        <taxon>Hyphomicrobiales</taxon>
        <taxon>Methylocystaceae</taxon>
        <taxon>Methylosinus</taxon>
    </lineage>
</organism>
<evidence type="ECO:0000256" key="10">
    <source>
        <dbReference type="ARBA" id="ARBA00022729"/>
    </source>
</evidence>
<feature type="binding site" evidence="17">
    <location>
        <position position="168"/>
    </location>
    <ligand>
        <name>[4Fe-4S] cluster</name>
        <dbReference type="ChEBI" id="CHEBI:49883"/>
        <label>1</label>
    </ligand>
</feature>
<evidence type="ECO:0000256" key="2">
    <source>
        <dbReference type="ARBA" id="ARBA00001966"/>
    </source>
</evidence>
<dbReference type="Pfam" id="PF01058">
    <property type="entry name" value="Oxidored_q6"/>
    <property type="match status" value="1"/>
</dbReference>
<evidence type="ECO:0000256" key="14">
    <source>
        <dbReference type="ARBA" id="ARBA00023136"/>
    </source>
</evidence>